<dbReference type="RefSeq" id="WP_306985635.1">
    <property type="nucleotide sequence ID" value="NZ_JAUSUA010000008.1"/>
</dbReference>
<gene>
    <name evidence="2" type="ORF">J2S05_003900</name>
</gene>
<sequence>MSRKWLSGSITFTAFLISLWFYSNLPNEVRLPLIGFVSKWIVLFFLPFSLAVLCLWRLNRLMILIITVLALVHWVLLYRSISGELDLDTNIFLFVSFGMGFLYVWLGYLSTFVKQNAGFGLRVSWTLRNEEVWRRANLFAGIGFVFVGLLTIAASLIVTMLYRSSSITEIVLLSSFVLMVIHVVVSLIYTYHVYQEVTGEGKTKK</sequence>
<accession>A0ABT9YMF7</accession>
<dbReference type="EMBL" id="JAUSUA010000008">
    <property type="protein sequence ID" value="MDQ0209065.1"/>
    <property type="molecule type" value="Genomic_DNA"/>
</dbReference>
<feature type="transmembrane region" description="Helical" evidence="1">
    <location>
        <begin position="170"/>
        <end position="194"/>
    </location>
</feature>
<keyword evidence="1" id="KW-0812">Transmembrane</keyword>
<feature type="transmembrane region" description="Helical" evidence="1">
    <location>
        <begin position="61"/>
        <end position="79"/>
    </location>
</feature>
<dbReference type="Pfam" id="PF13630">
    <property type="entry name" value="SdpI"/>
    <property type="match status" value="1"/>
</dbReference>
<comment type="caution">
    <text evidence="2">The sequence shown here is derived from an EMBL/GenBank/DDBJ whole genome shotgun (WGS) entry which is preliminary data.</text>
</comment>
<evidence type="ECO:0000313" key="3">
    <source>
        <dbReference type="Proteomes" id="UP001225034"/>
    </source>
</evidence>
<reference evidence="2 3" key="1">
    <citation type="submission" date="2023-07" db="EMBL/GenBank/DDBJ databases">
        <title>Genomic Encyclopedia of Type Strains, Phase IV (KMG-IV): sequencing the most valuable type-strain genomes for metagenomic binning, comparative biology and taxonomic classification.</title>
        <authorList>
            <person name="Goeker M."/>
        </authorList>
    </citation>
    <scope>NUCLEOTIDE SEQUENCE [LARGE SCALE GENOMIC DNA]</scope>
    <source>
        <strain evidence="2 3">DSM 19154</strain>
    </source>
</reference>
<keyword evidence="3" id="KW-1185">Reference proteome</keyword>
<keyword evidence="1" id="KW-1133">Transmembrane helix</keyword>
<feature type="transmembrane region" description="Helical" evidence="1">
    <location>
        <begin position="138"/>
        <end position="158"/>
    </location>
</feature>
<evidence type="ECO:0000313" key="2">
    <source>
        <dbReference type="EMBL" id="MDQ0209065.1"/>
    </source>
</evidence>
<protein>
    <submittedName>
        <fullName evidence="2">Membrane protein</fullName>
    </submittedName>
</protein>
<organism evidence="2 3">
    <name type="scientific">Alkalicoccobacillus murimartini</name>
    <dbReference type="NCBI Taxonomy" id="171685"/>
    <lineage>
        <taxon>Bacteria</taxon>
        <taxon>Bacillati</taxon>
        <taxon>Bacillota</taxon>
        <taxon>Bacilli</taxon>
        <taxon>Bacillales</taxon>
        <taxon>Bacillaceae</taxon>
        <taxon>Alkalicoccobacillus</taxon>
    </lineage>
</organism>
<proteinExistence type="predicted"/>
<dbReference type="InterPro" id="IPR025962">
    <property type="entry name" value="SdpI/YhfL"/>
</dbReference>
<feature type="transmembrane region" description="Helical" evidence="1">
    <location>
        <begin position="34"/>
        <end position="56"/>
    </location>
</feature>
<name>A0ABT9YMF7_9BACI</name>
<keyword evidence="1" id="KW-0472">Membrane</keyword>
<evidence type="ECO:0000256" key="1">
    <source>
        <dbReference type="SAM" id="Phobius"/>
    </source>
</evidence>
<feature type="transmembrane region" description="Helical" evidence="1">
    <location>
        <begin position="91"/>
        <end position="113"/>
    </location>
</feature>
<dbReference type="Proteomes" id="UP001225034">
    <property type="component" value="Unassembled WGS sequence"/>
</dbReference>
<feature type="transmembrane region" description="Helical" evidence="1">
    <location>
        <begin position="5"/>
        <end position="22"/>
    </location>
</feature>